<accession>A0ABP6Y145</accession>
<sequence length="88" mass="8984">MDGTGAKRVLTSIKTIAQEGSAARLDLGLPMNGLGFAPQVTSTRQGNHCVGTNSAASGVVFQRTIPGRATARISGPPTVRGRRDPPAG</sequence>
<evidence type="ECO:0000256" key="1">
    <source>
        <dbReference type="SAM" id="MobiDB-lite"/>
    </source>
</evidence>
<evidence type="ECO:0000313" key="3">
    <source>
        <dbReference type="Proteomes" id="UP001500689"/>
    </source>
</evidence>
<name>A0ABP6Y145_9PSEU</name>
<proteinExistence type="predicted"/>
<evidence type="ECO:0000313" key="2">
    <source>
        <dbReference type="EMBL" id="GAA3575783.1"/>
    </source>
</evidence>
<dbReference type="Proteomes" id="UP001500689">
    <property type="component" value="Unassembled WGS sequence"/>
</dbReference>
<organism evidence="2 3">
    <name type="scientific">Amycolatopsis ultiminotia</name>
    <dbReference type="NCBI Taxonomy" id="543629"/>
    <lineage>
        <taxon>Bacteria</taxon>
        <taxon>Bacillati</taxon>
        <taxon>Actinomycetota</taxon>
        <taxon>Actinomycetes</taxon>
        <taxon>Pseudonocardiales</taxon>
        <taxon>Pseudonocardiaceae</taxon>
        <taxon>Amycolatopsis</taxon>
    </lineage>
</organism>
<dbReference type="EMBL" id="BAAAZN010000020">
    <property type="protein sequence ID" value="GAA3575783.1"/>
    <property type="molecule type" value="Genomic_DNA"/>
</dbReference>
<keyword evidence="3" id="KW-1185">Reference proteome</keyword>
<reference evidence="3" key="1">
    <citation type="journal article" date="2019" name="Int. J. Syst. Evol. Microbiol.">
        <title>The Global Catalogue of Microorganisms (GCM) 10K type strain sequencing project: providing services to taxonomists for standard genome sequencing and annotation.</title>
        <authorList>
            <consortium name="The Broad Institute Genomics Platform"/>
            <consortium name="The Broad Institute Genome Sequencing Center for Infectious Disease"/>
            <person name="Wu L."/>
            <person name="Ma J."/>
        </authorList>
    </citation>
    <scope>NUCLEOTIDE SEQUENCE [LARGE SCALE GENOMIC DNA]</scope>
    <source>
        <strain evidence="3">JCM 16898</strain>
    </source>
</reference>
<comment type="caution">
    <text evidence="2">The sequence shown here is derived from an EMBL/GenBank/DDBJ whole genome shotgun (WGS) entry which is preliminary data.</text>
</comment>
<gene>
    <name evidence="2" type="ORF">GCM10022222_70580</name>
</gene>
<protein>
    <submittedName>
        <fullName evidence="2">Uncharacterized protein</fullName>
    </submittedName>
</protein>
<feature type="region of interest" description="Disordered" evidence="1">
    <location>
        <begin position="67"/>
        <end position="88"/>
    </location>
</feature>